<proteinExistence type="predicted"/>
<protein>
    <submittedName>
        <fullName evidence="2">BadF/BadG/BcrA/BcrD ATPase family protein</fullName>
    </submittedName>
</protein>
<dbReference type="SUPFAM" id="SSF53067">
    <property type="entry name" value="Actin-like ATPase domain"/>
    <property type="match status" value="2"/>
</dbReference>
<dbReference type="InterPro" id="IPR043129">
    <property type="entry name" value="ATPase_NBD"/>
</dbReference>
<keyword evidence="3" id="KW-1185">Reference proteome</keyword>
<dbReference type="PATRIC" id="fig|1125712.3.peg.2547"/>
<evidence type="ECO:0000259" key="1">
    <source>
        <dbReference type="Pfam" id="PF01869"/>
    </source>
</evidence>
<evidence type="ECO:0000313" key="2">
    <source>
        <dbReference type="EMBL" id="ERL05986.1"/>
    </source>
</evidence>
<comment type="caution">
    <text evidence="2">The sequence shown here is derived from an EMBL/GenBank/DDBJ whole genome shotgun (WGS) entry which is preliminary data.</text>
</comment>
<dbReference type="InterPro" id="IPR052519">
    <property type="entry name" value="Euk-type_GlcNAc_Kinase"/>
</dbReference>
<dbReference type="eggNOG" id="COG2971">
    <property type="taxonomic scope" value="Bacteria"/>
</dbReference>
<dbReference type="STRING" id="1125712.HMPREF1316_0880"/>
<reference evidence="2 3" key="1">
    <citation type="submission" date="2013-08" db="EMBL/GenBank/DDBJ databases">
        <authorList>
            <person name="Durkin A.S."/>
            <person name="Haft D.R."/>
            <person name="McCorrison J."/>
            <person name="Torralba M."/>
            <person name="Gillis M."/>
            <person name="Haft D.H."/>
            <person name="Methe B."/>
            <person name="Sutton G."/>
            <person name="Nelson K.E."/>
        </authorList>
    </citation>
    <scope>NUCLEOTIDE SEQUENCE [LARGE SCALE GENOMIC DNA]</scope>
    <source>
        <strain evidence="2 3">F0195</strain>
    </source>
</reference>
<evidence type="ECO:0000313" key="3">
    <source>
        <dbReference type="Proteomes" id="UP000016638"/>
    </source>
</evidence>
<dbReference type="PANTHER" id="PTHR43190:SF3">
    <property type="entry name" value="N-ACETYL-D-GLUCOSAMINE KINASE"/>
    <property type="match status" value="1"/>
</dbReference>
<dbReference type="Gene3D" id="3.30.420.40">
    <property type="match status" value="2"/>
</dbReference>
<gene>
    <name evidence="2" type="ORF">HMPREF1316_0880</name>
</gene>
<dbReference type="OrthoDB" id="8701357at2"/>
<dbReference type="Pfam" id="PF01869">
    <property type="entry name" value="BcrAD_BadFG"/>
    <property type="match status" value="1"/>
</dbReference>
<organism evidence="2 3">
    <name type="scientific">Olsenella profusa F0195</name>
    <dbReference type="NCBI Taxonomy" id="1125712"/>
    <lineage>
        <taxon>Bacteria</taxon>
        <taxon>Bacillati</taxon>
        <taxon>Actinomycetota</taxon>
        <taxon>Coriobacteriia</taxon>
        <taxon>Coriobacteriales</taxon>
        <taxon>Atopobiaceae</taxon>
        <taxon>Olsenella</taxon>
    </lineage>
</organism>
<name>U2UZX7_9ACTN</name>
<feature type="domain" description="ATPase BadF/BadG/BcrA/BcrD type" evidence="1">
    <location>
        <begin position="4"/>
        <end position="261"/>
    </location>
</feature>
<dbReference type="AlphaFoldDB" id="U2UZX7"/>
<dbReference type="RefSeq" id="WP_021727371.1">
    <property type="nucleotide sequence ID" value="NZ_AWEZ01000073.1"/>
</dbReference>
<dbReference type="InterPro" id="IPR002731">
    <property type="entry name" value="ATPase_BadF"/>
</dbReference>
<dbReference type="EMBL" id="AWEZ01000073">
    <property type="protein sequence ID" value="ERL05986.1"/>
    <property type="molecule type" value="Genomic_DNA"/>
</dbReference>
<sequence>MRWLGIDGGGTKTSFVTFDEDMGVIANLRLPSCHIAQAGERGMASVLGEGISWAMREGGLGEEWGIGFGLAGYGEEPLSRAKVEGVCERVALGHPYALLSDLEAGCSAALALADGVVMVAGTGSAALGMRGELSLRCGGWGCQIGDEGSGWWMGRRLLQAFSRQADGRSPRGTLYQLVREHLGLVSGYDLIALRWGSLVGRSEVASLAPLVFEAADGGDPEASHILDEAAAADAEMASTVVRGLFPDASEVRISYIGGTFLGGGGTILRMLPELLPPACRLEEPVFEPVAGACLVLRRSLEGGDACMRGVV</sequence>
<dbReference type="PANTHER" id="PTHR43190">
    <property type="entry name" value="N-ACETYL-D-GLUCOSAMINE KINASE"/>
    <property type="match status" value="1"/>
</dbReference>
<dbReference type="Proteomes" id="UP000016638">
    <property type="component" value="Unassembled WGS sequence"/>
</dbReference>
<accession>U2UZX7</accession>